<dbReference type="OrthoDB" id="271862at2759"/>
<dbReference type="PANTHER" id="PTHR10627:SF69">
    <property type="entry name" value="PROTEIN BICAUDAL C"/>
    <property type="match status" value="1"/>
</dbReference>
<name>A0A7I4YR94_HAECO</name>
<dbReference type="Gene3D" id="1.10.150.50">
    <property type="entry name" value="Transcription Factor, Ets-1"/>
    <property type="match status" value="1"/>
</dbReference>
<dbReference type="Pfam" id="PF00013">
    <property type="entry name" value="KH_1"/>
    <property type="match status" value="1"/>
</dbReference>
<dbReference type="SUPFAM" id="SSF54791">
    <property type="entry name" value="Eukaryotic type KH-domain (KH-domain type I)"/>
    <property type="match status" value="1"/>
</dbReference>
<protein>
    <submittedName>
        <fullName evidence="6">SAM domain-containing protein</fullName>
    </submittedName>
</protein>
<dbReference type="OMA" id="FYGSCCT"/>
<dbReference type="InterPro" id="IPR013761">
    <property type="entry name" value="SAM/pointed_sf"/>
</dbReference>
<dbReference type="AlphaFoldDB" id="A0A7I4YR94"/>
<evidence type="ECO:0000313" key="5">
    <source>
        <dbReference type="Proteomes" id="UP000025227"/>
    </source>
</evidence>
<dbReference type="Pfam" id="PF00536">
    <property type="entry name" value="SAM_1"/>
    <property type="match status" value="1"/>
</dbReference>
<dbReference type="InterPro" id="IPR001660">
    <property type="entry name" value="SAM"/>
</dbReference>
<dbReference type="InterPro" id="IPR004087">
    <property type="entry name" value="KH_dom"/>
</dbReference>
<keyword evidence="2" id="KW-0677">Repeat</keyword>
<dbReference type="GO" id="GO:0003723">
    <property type="term" value="F:RNA binding"/>
    <property type="evidence" value="ECO:0007669"/>
    <property type="project" value="UniProtKB-UniRule"/>
</dbReference>
<comment type="similarity">
    <text evidence="1">Belongs to the BicC family.</text>
</comment>
<dbReference type="PANTHER" id="PTHR10627">
    <property type="entry name" value="SCP160"/>
    <property type="match status" value="1"/>
</dbReference>
<dbReference type="PROSITE" id="PS50084">
    <property type="entry name" value="KH_TYPE_1"/>
    <property type="match status" value="1"/>
</dbReference>
<evidence type="ECO:0000259" key="4">
    <source>
        <dbReference type="PROSITE" id="PS50105"/>
    </source>
</evidence>
<dbReference type="InterPro" id="IPR036612">
    <property type="entry name" value="KH_dom_type_1_sf"/>
</dbReference>
<evidence type="ECO:0000313" key="6">
    <source>
        <dbReference type="WBParaSite" id="HCON_00130580-00001"/>
    </source>
</evidence>
<dbReference type="PROSITE" id="PS50105">
    <property type="entry name" value="SAM_DOMAIN"/>
    <property type="match status" value="1"/>
</dbReference>
<keyword evidence="5" id="KW-1185">Reference proteome</keyword>
<sequence>MIPDDVVLLQDGRYEMKIQVDRRRLEAMITGAPTNQTDFIVMNAEEFFNKVKSYSGAEVCWPSQLKIGAKTKKDPFVKVIGTLNEIEQAKKYISSALQVKKERVTLKMDIHHSIHSHIIGKAGRGIQQIMRSTGCHIHFPDSNKYTDSTNKSDQVSISGLPLNVEKARKVLRAVSPLVLTFDLPWIHRKEPEIRQFPPNVVVTLSAIAPTLYSCVMKSNAGDEDNILRAISLIMTQFDIPEEFPVIVRTTFNVKEDLVQVLRNGKESQRLQQLAQRYGVQLQISETPQPVLVYGPASGVLLIRKFIMGLSQVILSFDVPASEFSLDFERLQREYDLLIHSKKKNNTQDILAISIRSTEENMLNILRARESILGIAVNTYFDNEYTALKMQQESFFSDPSSESNVDAPLCSLFDPLPEVPKSPDPIDSPIASSILKGAKEYNKKGDLWNKAVALRADRDRMLLKATQAIFDDSALSKAPRYPTDLWAGYGFSYSLPAELLKGIMDISEEEPVPEGRPILGKDAKTTVPRGLCAVREEDELSEFSGSFSSNSMNSANRIFPTKNGSAFSASTSIFDTSPIVSEFSWDIRIFVDPVMVLAQLGCSEYMTQLREQEIDMHAFLLLDEQNLKDIGVSTIGARKKIHHAIMKLRESARMHGYAI</sequence>
<accession>A0A7I4YR94</accession>
<evidence type="ECO:0000256" key="2">
    <source>
        <dbReference type="ARBA" id="ARBA00022737"/>
    </source>
</evidence>
<proteinExistence type="inferred from homology"/>
<dbReference type="Gene3D" id="3.30.1370.10">
    <property type="entry name" value="K Homology domain, type 1"/>
    <property type="match status" value="1"/>
</dbReference>
<dbReference type="Proteomes" id="UP000025227">
    <property type="component" value="Unplaced"/>
</dbReference>
<reference evidence="6" key="1">
    <citation type="submission" date="2020-12" db="UniProtKB">
        <authorList>
            <consortium name="WormBaseParasite"/>
        </authorList>
    </citation>
    <scope>IDENTIFICATION</scope>
    <source>
        <strain evidence="6">MHco3</strain>
    </source>
</reference>
<dbReference type="SMART" id="SM00454">
    <property type="entry name" value="SAM"/>
    <property type="match status" value="1"/>
</dbReference>
<evidence type="ECO:0000256" key="1">
    <source>
        <dbReference type="ARBA" id="ARBA00007662"/>
    </source>
</evidence>
<dbReference type="SMART" id="SM00322">
    <property type="entry name" value="KH"/>
    <property type="match status" value="2"/>
</dbReference>
<dbReference type="InterPro" id="IPR004088">
    <property type="entry name" value="KH_dom_type_1"/>
</dbReference>
<dbReference type="InterPro" id="IPR047549">
    <property type="entry name" value="BICC1_KH-I_rpt1"/>
</dbReference>
<organism evidence="5 6">
    <name type="scientific">Haemonchus contortus</name>
    <name type="common">Barber pole worm</name>
    <dbReference type="NCBI Taxonomy" id="6289"/>
    <lineage>
        <taxon>Eukaryota</taxon>
        <taxon>Metazoa</taxon>
        <taxon>Ecdysozoa</taxon>
        <taxon>Nematoda</taxon>
        <taxon>Chromadorea</taxon>
        <taxon>Rhabditida</taxon>
        <taxon>Rhabditina</taxon>
        <taxon>Rhabditomorpha</taxon>
        <taxon>Strongyloidea</taxon>
        <taxon>Trichostrongylidae</taxon>
        <taxon>Haemonchus</taxon>
    </lineage>
</organism>
<dbReference type="SUPFAM" id="SSF47769">
    <property type="entry name" value="SAM/Pointed domain"/>
    <property type="match status" value="1"/>
</dbReference>
<feature type="domain" description="SAM" evidence="4">
    <location>
        <begin position="584"/>
        <end position="650"/>
    </location>
</feature>
<dbReference type="WBParaSite" id="HCON_00130580-00001">
    <property type="protein sequence ID" value="HCON_00130580-00001"/>
    <property type="gene ID" value="HCON_00130580"/>
</dbReference>
<dbReference type="Pfam" id="PF24234">
    <property type="entry name" value="KH_BICC1_1st"/>
    <property type="match status" value="1"/>
</dbReference>
<evidence type="ECO:0000256" key="3">
    <source>
        <dbReference type="PROSITE-ProRule" id="PRU00117"/>
    </source>
</evidence>
<keyword evidence="3" id="KW-0694">RNA-binding</keyword>
<dbReference type="GO" id="GO:0005737">
    <property type="term" value="C:cytoplasm"/>
    <property type="evidence" value="ECO:0007669"/>
    <property type="project" value="TreeGrafter"/>
</dbReference>